<feature type="domain" description="Response regulatory" evidence="5">
    <location>
        <begin position="48"/>
        <end position="167"/>
    </location>
</feature>
<dbReference type="AlphaFoldDB" id="A0A1V1NV80"/>
<organism evidence="6 7">
    <name type="scientific">Candidatus Magnetoglobus multicellularis str. Araruama</name>
    <dbReference type="NCBI Taxonomy" id="890399"/>
    <lineage>
        <taxon>Bacteria</taxon>
        <taxon>Pseudomonadati</taxon>
        <taxon>Thermodesulfobacteriota</taxon>
        <taxon>Desulfobacteria</taxon>
        <taxon>Desulfobacterales</taxon>
        <taxon>Desulfobacteraceae</taxon>
        <taxon>Candidatus Magnetoglobus</taxon>
    </lineage>
</organism>
<reference evidence="7" key="1">
    <citation type="submission" date="2012-11" db="EMBL/GenBank/DDBJ databases">
        <authorList>
            <person name="Lucero-Rivera Y.E."/>
            <person name="Tovar-Ramirez D."/>
        </authorList>
    </citation>
    <scope>NUCLEOTIDE SEQUENCE [LARGE SCALE GENOMIC DNA]</scope>
    <source>
        <strain evidence="7">Araruama</strain>
    </source>
</reference>
<evidence type="ECO:0000313" key="6">
    <source>
        <dbReference type="EMBL" id="ETR66461.1"/>
    </source>
</evidence>
<feature type="compositionally biased region" description="Polar residues" evidence="4">
    <location>
        <begin position="13"/>
        <end position="39"/>
    </location>
</feature>
<dbReference type="PANTHER" id="PTHR45339:SF1">
    <property type="entry name" value="HYBRID SIGNAL TRANSDUCTION HISTIDINE KINASE J"/>
    <property type="match status" value="1"/>
</dbReference>
<evidence type="ECO:0000256" key="3">
    <source>
        <dbReference type="PROSITE-ProRule" id="PRU00169"/>
    </source>
</evidence>
<accession>A0A1V1NV80</accession>
<dbReference type="PANTHER" id="PTHR45339">
    <property type="entry name" value="HYBRID SIGNAL TRANSDUCTION HISTIDINE KINASE J"/>
    <property type="match status" value="1"/>
</dbReference>
<comment type="caution">
    <text evidence="6">The sequence shown here is derived from an EMBL/GenBank/DDBJ whole genome shotgun (WGS) entry which is preliminary data.</text>
</comment>
<evidence type="ECO:0000259" key="5">
    <source>
        <dbReference type="PROSITE" id="PS50110"/>
    </source>
</evidence>
<proteinExistence type="predicted"/>
<protein>
    <submittedName>
        <fullName evidence="6">Response regulator receiver protein</fullName>
    </submittedName>
</protein>
<dbReference type="Proteomes" id="UP000189670">
    <property type="component" value="Unassembled WGS sequence"/>
</dbReference>
<dbReference type="Pfam" id="PF00072">
    <property type="entry name" value="Response_reg"/>
    <property type="match status" value="1"/>
</dbReference>
<keyword evidence="2" id="KW-0902">Two-component regulatory system</keyword>
<dbReference type="PROSITE" id="PS50110">
    <property type="entry name" value="RESPONSE_REGULATORY"/>
    <property type="match status" value="1"/>
</dbReference>
<dbReference type="SUPFAM" id="SSF52172">
    <property type="entry name" value="CheY-like"/>
    <property type="match status" value="1"/>
</dbReference>
<dbReference type="InterPro" id="IPR011006">
    <property type="entry name" value="CheY-like_superfamily"/>
</dbReference>
<dbReference type="EMBL" id="ATBP01001968">
    <property type="protein sequence ID" value="ETR66461.1"/>
    <property type="molecule type" value="Genomic_DNA"/>
</dbReference>
<feature type="modified residue" description="4-aspartylphosphate" evidence="3">
    <location>
        <position position="97"/>
    </location>
</feature>
<keyword evidence="1 3" id="KW-0597">Phosphoprotein</keyword>
<name>A0A1V1NV80_9BACT</name>
<dbReference type="GO" id="GO:0000160">
    <property type="term" value="P:phosphorelay signal transduction system"/>
    <property type="evidence" value="ECO:0007669"/>
    <property type="project" value="UniProtKB-KW"/>
</dbReference>
<dbReference type="InterPro" id="IPR001789">
    <property type="entry name" value="Sig_transdc_resp-reg_receiver"/>
</dbReference>
<evidence type="ECO:0000256" key="1">
    <source>
        <dbReference type="ARBA" id="ARBA00022553"/>
    </source>
</evidence>
<dbReference type="Gene3D" id="3.40.50.2300">
    <property type="match status" value="1"/>
</dbReference>
<evidence type="ECO:0000256" key="4">
    <source>
        <dbReference type="SAM" id="MobiDB-lite"/>
    </source>
</evidence>
<feature type="region of interest" description="Disordered" evidence="4">
    <location>
        <begin position="1"/>
        <end position="39"/>
    </location>
</feature>
<dbReference type="SMART" id="SM00448">
    <property type="entry name" value="REC"/>
    <property type="match status" value="1"/>
</dbReference>
<gene>
    <name evidence="6" type="ORF">OMM_05639</name>
</gene>
<evidence type="ECO:0000313" key="7">
    <source>
        <dbReference type="Proteomes" id="UP000189670"/>
    </source>
</evidence>
<evidence type="ECO:0000256" key="2">
    <source>
        <dbReference type="ARBA" id="ARBA00023012"/>
    </source>
</evidence>
<sequence length="170" mass="19165">MGIVEEKQDSVPVKSSETQTNNHQTQDNKMSTTRQKSESTTKNLPLLRILFAEDVTSNQLVIKHFFKNMPVEIDTAKNGKIAVDLFKSKPYDLILMDMRMPVMSGYEAATMIRQMENELECNKTPIIAITASATPDEIALSQDAGCDHVLTKPVSRENLFEILNKFNNTK</sequence>
<dbReference type="CDD" id="cd17546">
    <property type="entry name" value="REC_hyHK_CKI1_RcsC-like"/>
    <property type="match status" value="1"/>
</dbReference>